<dbReference type="PANTHER" id="PTHR15549:SF27">
    <property type="entry name" value="CHITIN-BINDING TYPE-1 DOMAIN-CONTAINING PROTEIN"/>
    <property type="match status" value="1"/>
</dbReference>
<dbReference type="GO" id="GO:0016020">
    <property type="term" value="C:membrane"/>
    <property type="evidence" value="ECO:0007669"/>
    <property type="project" value="UniProtKB-SubCell"/>
</dbReference>
<dbReference type="AlphaFoldDB" id="A0A5N6TPD8"/>
<evidence type="ECO:0000256" key="4">
    <source>
        <dbReference type="ARBA" id="ARBA00023136"/>
    </source>
</evidence>
<feature type="transmembrane region" description="Helical" evidence="6">
    <location>
        <begin position="135"/>
        <end position="157"/>
    </location>
</feature>
<keyword evidence="4 6" id="KW-0472">Membrane</keyword>
<comment type="subcellular location">
    <subcellularLocation>
        <location evidence="1">Membrane</location>
        <topology evidence="1">Single-pass membrane protein</topology>
    </subcellularLocation>
</comment>
<accession>A0A5N6TPD8</accession>
<protein>
    <submittedName>
        <fullName evidence="7">Uncharacterized protein</fullName>
    </submittedName>
</protein>
<proteinExistence type="predicted"/>
<feature type="compositionally biased region" description="Basic and acidic residues" evidence="5">
    <location>
        <begin position="189"/>
        <end position="206"/>
    </location>
</feature>
<dbReference type="GO" id="GO:0071944">
    <property type="term" value="C:cell periphery"/>
    <property type="evidence" value="ECO:0007669"/>
    <property type="project" value="UniProtKB-ARBA"/>
</dbReference>
<evidence type="ECO:0000256" key="2">
    <source>
        <dbReference type="ARBA" id="ARBA00022692"/>
    </source>
</evidence>
<keyword evidence="8" id="KW-1185">Reference proteome</keyword>
<keyword evidence="2 6" id="KW-0812">Transmembrane</keyword>
<dbReference type="PANTHER" id="PTHR15549">
    <property type="entry name" value="PAIRED IMMUNOGLOBULIN-LIKE TYPE 2 RECEPTOR"/>
    <property type="match status" value="1"/>
</dbReference>
<dbReference type="Proteomes" id="UP000325780">
    <property type="component" value="Unassembled WGS sequence"/>
</dbReference>
<reference evidence="7 8" key="1">
    <citation type="submission" date="2019-04" db="EMBL/GenBank/DDBJ databases">
        <title>Friends and foes A comparative genomics study of 23 Aspergillus species from section Flavi.</title>
        <authorList>
            <consortium name="DOE Joint Genome Institute"/>
            <person name="Kjaerbolling I."/>
            <person name="Vesth T."/>
            <person name="Frisvad J.C."/>
            <person name="Nybo J.L."/>
            <person name="Theobald S."/>
            <person name="Kildgaard S."/>
            <person name="Isbrandt T."/>
            <person name="Kuo A."/>
            <person name="Sato A."/>
            <person name="Lyhne E.K."/>
            <person name="Kogle M.E."/>
            <person name="Wiebenga A."/>
            <person name="Kun R.S."/>
            <person name="Lubbers R.J."/>
            <person name="Makela M.R."/>
            <person name="Barry K."/>
            <person name="Chovatia M."/>
            <person name="Clum A."/>
            <person name="Daum C."/>
            <person name="Haridas S."/>
            <person name="He G."/>
            <person name="LaButti K."/>
            <person name="Lipzen A."/>
            <person name="Mondo S."/>
            <person name="Riley R."/>
            <person name="Salamov A."/>
            <person name="Simmons B.A."/>
            <person name="Magnuson J.K."/>
            <person name="Henrissat B."/>
            <person name="Mortensen U.H."/>
            <person name="Larsen T.O."/>
            <person name="Devries R.P."/>
            <person name="Grigoriev I.V."/>
            <person name="Machida M."/>
            <person name="Baker S.E."/>
            <person name="Andersen M.R."/>
        </authorList>
    </citation>
    <scope>NUCLEOTIDE SEQUENCE [LARGE SCALE GENOMIC DNA]</scope>
    <source>
        <strain evidence="7 8">IBT 18842</strain>
    </source>
</reference>
<dbReference type="EMBL" id="ML742171">
    <property type="protein sequence ID" value="KAE8148175.1"/>
    <property type="molecule type" value="Genomic_DNA"/>
</dbReference>
<keyword evidence="3 6" id="KW-1133">Transmembrane helix</keyword>
<evidence type="ECO:0000256" key="3">
    <source>
        <dbReference type="ARBA" id="ARBA00022989"/>
    </source>
</evidence>
<evidence type="ECO:0000256" key="1">
    <source>
        <dbReference type="ARBA" id="ARBA00004167"/>
    </source>
</evidence>
<sequence length="215" mass="22692">MSNGFAVRKNGSCLRTEVDCGETVTPFRGCCPGGTACPIAYNIDCCPPGKNCTESIVAEPTCANSTWNLYQNEGFYYCCPYDTIGFAMMGVYDGCAGVGYSFSDNDRMLKIVSSGSASSHTSAPSSSSSGASKGAIAGGVIGGVAGVALIAAFLYLFMKRRSSSQHVPMQHATMPATGYNYVDSPLAEMDGRGHPQELESRTDQPVHELPAQFSR</sequence>
<evidence type="ECO:0000313" key="7">
    <source>
        <dbReference type="EMBL" id="KAE8148175.1"/>
    </source>
</evidence>
<dbReference type="OrthoDB" id="4779287at2759"/>
<evidence type="ECO:0000256" key="5">
    <source>
        <dbReference type="SAM" id="MobiDB-lite"/>
    </source>
</evidence>
<organism evidence="7 8">
    <name type="scientific">Aspergillus avenaceus</name>
    <dbReference type="NCBI Taxonomy" id="36643"/>
    <lineage>
        <taxon>Eukaryota</taxon>
        <taxon>Fungi</taxon>
        <taxon>Dikarya</taxon>
        <taxon>Ascomycota</taxon>
        <taxon>Pezizomycotina</taxon>
        <taxon>Eurotiomycetes</taxon>
        <taxon>Eurotiomycetidae</taxon>
        <taxon>Eurotiales</taxon>
        <taxon>Aspergillaceae</taxon>
        <taxon>Aspergillus</taxon>
        <taxon>Aspergillus subgen. Circumdati</taxon>
    </lineage>
</organism>
<feature type="region of interest" description="Disordered" evidence="5">
    <location>
        <begin position="185"/>
        <end position="215"/>
    </location>
</feature>
<evidence type="ECO:0000313" key="8">
    <source>
        <dbReference type="Proteomes" id="UP000325780"/>
    </source>
</evidence>
<dbReference type="InterPro" id="IPR051694">
    <property type="entry name" value="Immunoregulatory_rcpt-like"/>
</dbReference>
<gene>
    <name evidence="7" type="ORF">BDV25DRAFT_131442</name>
</gene>
<name>A0A5N6TPD8_ASPAV</name>
<evidence type="ECO:0000256" key="6">
    <source>
        <dbReference type="SAM" id="Phobius"/>
    </source>
</evidence>